<proteinExistence type="inferred from homology"/>
<dbReference type="InterPro" id="IPR022689">
    <property type="entry name" value="Iron_dep_repressor"/>
</dbReference>
<dbReference type="AlphaFoldDB" id="A0A1M5SKA3"/>
<keyword evidence="14" id="KW-1185">Reference proteome</keyword>
<feature type="domain" description="HTH dtxR-type" evidence="12">
    <location>
        <begin position="23"/>
        <end position="84"/>
    </location>
</feature>
<evidence type="ECO:0000256" key="6">
    <source>
        <dbReference type="ARBA" id="ARBA00023015"/>
    </source>
</evidence>
<evidence type="ECO:0000256" key="8">
    <source>
        <dbReference type="ARBA" id="ARBA00023159"/>
    </source>
</evidence>
<evidence type="ECO:0000256" key="11">
    <source>
        <dbReference type="ARBA" id="ARBA00032593"/>
    </source>
</evidence>
<evidence type="ECO:0000256" key="10">
    <source>
        <dbReference type="ARBA" id="ARBA00023211"/>
    </source>
</evidence>
<dbReference type="InterPro" id="IPR036421">
    <property type="entry name" value="Fe_dep_repressor_sf"/>
</dbReference>
<dbReference type="PANTHER" id="PTHR33238">
    <property type="entry name" value="IRON (METAL) DEPENDENT REPRESSOR, DTXR FAMILY"/>
    <property type="match status" value="1"/>
</dbReference>
<dbReference type="Pfam" id="PF01325">
    <property type="entry name" value="Fe_dep_repress"/>
    <property type="match status" value="1"/>
</dbReference>
<dbReference type="SUPFAM" id="SSF47979">
    <property type="entry name" value="Iron-dependent repressor protein, dimerization domain"/>
    <property type="match status" value="1"/>
</dbReference>
<dbReference type="GO" id="GO:0003700">
    <property type="term" value="F:DNA-binding transcription factor activity"/>
    <property type="evidence" value="ECO:0007669"/>
    <property type="project" value="InterPro"/>
</dbReference>
<evidence type="ECO:0000313" key="13">
    <source>
        <dbReference type="EMBL" id="SHH38974.1"/>
    </source>
</evidence>
<dbReference type="GO" id="GO:0005737">
    <property type="term" value="C:cytoplasm"/>
    <property type="evidence" value="ECO:0007669"/>
    <property type="project" value="UniProtKB-SubCell"/>
</dbReference>
<comment type="similarity">
    <text evidence="2">Belongs to the DtxR/MntR family.</text>
</comment>
<comment type="subunit">
    <text evidence="3">Homodimer.</text>
</comment>
<evidence type="ECO:0000256" key="5">
    <source>
        <dbReference type="ARBA" id="ARBA00022491"/>
    </source>
</evidence>
<keyword evidence="5" id="KW-0678">Repressor</keyword>
<dbReference type="GO" id="GO:0003677">
    <property type="term" value="F:DNA binding"/>
    <property type="evidence" value="ECO:0007669"/>
    <property type="project" value="UniProtKB-KW"/>
</dbReference>
<evidence type="ECO:0000256" key="2">
    <source>
        <dbReference type="ARBA" id="ARBA00007871"/>
    </source>
</evidence>
<dbReference type="OrthoDB" id="9791355at2"/>
<dbReference type="InterPro" id="IPR036390">
    <property type="entry name" value="WH_DNA-bd_sf"/>
</dbReference>
<dbReference type="GO" id="GO:0046983">
    <property type="term" value="F:protein dimerization activity"/>
    <property type="evidence" value="ECO:0007669"/>
    <property type="project" value="InterPro"/>
</dbReference>
<dbReference type="SMART" id="SM00529">
    <property type="entry name" value="HTH_DTXR"/>
    <property type="match status" value="1"/>
</dbReference>
<keyword evidence="8" id="KW-0010">Activator</keyword>
<dbReference type="Gene3D" id="1.10.10.10">
    <property type="entry name" value="Winged helix-like DNA-binding domain superfamily/Winged helix DNA-binding domain"/>
    <property type="match status" value="1"/>
</dbReference>
<dbReference type="GO" id="GO:0046914">
    <property type="term" value="F:transition metal ion binding"/>
    <property type="evidence" value="ECO:0007669"/>
    <property type="project" value="InterPro"/>
</dbReference>
<dbReference type="Gene3D" id="1.10.60.10">
    <property type="entry name" value="Iron dependent repressor, metal binding and dimerisation domain"/>
    <property type="match status" value="1"/>
</dbReference>
<evidence type="ECO:0000259" key="12">
    <source>
        <dbReference type="PROSITE" id="PS50944"/>
    </source>
</evidence>
<sequence>MDNSQIFCTFRGYELMDSKNKVITSSMEDYLEMIYRVTKNNEYLKVGELAKLLHVKPSSSTKMVEKLINLGLINSKKYGLVSLSEEGTRIGEFLLNRHNIIEEFLNIISPNENTLVETELIEHHLSKNTIDSIKIFNEFININPKIYNDFINFKNKKLLPLNNK</sequence>
<evidence type="ECO:0000256" key="1">
    <source>
        <dbReference type="ARBA" id="ARBA00004496"/>
    </source>
</evidence>
<dbReference type="InterPro" id="IPR050536">
    <property type="entry name" value="DtxR_MntR_Metal-Reg"/>
</dbReference>
<keyword evidence="10" id="KW-0464">Manganese</keyword>
<dbReference type="InterPro" id="IPR022687">
    <property type="entry name" value="HTH_DTXR"/>
</dbReference>
<dbReference type="Proteomes" id="UP000184526">
    <property type="component" value="Unassembled WGS sequence"/>
</dbReference>
<keyword evidence="4" id="KW-0963">Cytoplasm</keyword>
<keyword evidence="7" id="KW-0238">DNA-binding</keyword>
<evidence type="ECO:0000256" key="9">
    <source>
        <dbReference type="ARBA" id="ARBA00023163"/>
    </source>
</evidence>
<dbReference type="PANTHER" id="PTHR33238:SF11">
    <property type="entry name" value="TRANSCRIPTIONAL REGULATOR MNTR"/>
    <property type="match status" value="1"/>
</dbReference>
<comment type="subcellular location">
    <subcellularLocation>
        <location evidence="1">Cytoplasm</location>
    </subcellularLocation>
</comment>
<reference evidence="13 14" key="1">
    <citation type="submission" date="2016-11" db="EMBL/GenBank/DDBJ databases">
        <authorList>
            <person name="Jaros S."/>
            <person name="Januszkiewicz K."/>
            <person name="Wedrychowicz H."/>
        </authorList>
    </citation>
    <scope>NUCLEOTIDE SEQUENCE [LARGE SCALE GENOMIC DNA]</scope>
    <source>
        <strain evidence="13 14">DSM 3089</strain>
    </source>
</reference>
<protein>
    <recommendedName>
        <fullName evidence="11">Manganese transport regulator</fullName>
    </recommendedName>
</protein>
<keyword evidence="9" id="KW-0804">Transcription</keyword>
<dbReference type="InterPro" id="IPR001367">
    <property type="entry name" value="Fe_dep_repressor"/>
</dbReference>
<evidence type="ECO:0000256" key="4">
    <source>
        <dbReference type="ARBA" id="ARBA00022490"/>
    </source>
</evidence>
<evidence type="ECO:0000313" key="14">
    <source>
        <dbReference type="Proteomes" id="UP000184526"/>
    </source>
</evidence>
<dbReference type="EMBL" id="FQXP01000003">
    <property type="protein sequence ID" value="SHH38974.1"/>
    <property type="molecule type" value="Genomic_DNA"/>
</dbReference>
<evidence type="ECO:0000256" key="7">
    <source>
        <dbReference type="ARBA" id="ARBA00023125"/>
    </source>
</evidence>
<keyword evidence="6" id="KW-0805">Transcription regulation</keyword>
<accession>A0A1M5SKA3</accession>
<dbReference type="Pfam" id="PF02742">
    <property type="entry name" value="Fe_dep_repr_C"/>
    <property type="match status" value="1"/>
</dbReference>
<dbReference type="InterPro" id="IPR036388">
    <property type="entry name" value="WH-like_DNA-bd_sf"/>
</dbReference>
<gene>
    <name evidence="13" type="ORF">SAMN02745196_00205</name>
</gene>
<dbReference type="RefSeq" id="WP_072829182.1">
    <property type="nucleotide sequence ID" value="NZ_FQXP01000003.1"/>
</dbReference>
<dbReference type="PROSITE" id="PS50944">
    <property type="entry name" value="HTH_DTXR"/>
    <property type="match status" value="1"/>
</dbReference>
<organism evidence="13 14">
    <name type="scientific">Clostridium collagenovorans DSM 3089</name>
    <dbReference type="NCBI Taxonomy" id="1121306"/>
    <lineage>
        <taxon>Bacteria</taxon>
        <taxon>Bacillati</taxon>
        <taxon>Bacillota</taxon>
        <taxon>Clostridia</taxon>
        <taxon>Eubacteriales</taxon>
        <taxon>Clostridiaceae</taxon>
        <taxon>Clostridium</taxon>
    </lineage>
</organism>
<evidence type="ECO:0000256" key="3">
    <source>
        <dbReference type="ARBA" id="ARBA00011738"/>
    </source>
</evidence>
<dbReference type="SUPFAM" id="SSF46785">
    <property type="entry name" value="Winged helix' DNA-binding domain"/>
    <property type="match status" value="1"/>
</dbReference>
<dbReference type="STRING" id="1121306.SAMN02745196_00205"/>
<name>A0A1M5SKA3_9CLOT</name>